<proteinExistence type="predicted"/>
<evidence type="ECO:0000256" key="1">
    <source>
        <dbReference type="SAM" id="MobiDB-lite"/>
    </source>
</evidence>
<feature type="region of interest" description="Disordered" evidence="1">
    <location>
        <begin position="1"/>
        <end position="92"/>
    </location>
</feature>
<gene>
    <name evidence="2" type="ORF">V6N11_082738</name>
</gene>
<organism evidence="2 3">
    <name type="scientific">Hibiscus sabdariffa</name>
    <name type="common">roselle</name>
    <dbReference type="NCBI Taxonomy" id="183260"/>
    <lineage>
        <taxon>Eukaryota</taxon>
        <taxon>Viridiplantae</taxon>
        <taxon>Streptophyta</taxon>
        <taxon>Embryophyta</taxon>
        <taxon>Tracheophyta</taxon>
        <taxon>Spermatophyta</taxon>
        <taxon>Magnoliopsida</taxon>
        <taxon>eudicotyledons</taxon>
        <taxon>Gunneridae</taxon>
        <taxon>Pentapetalae</taxon>
        <taxon>rosids</taxon>
        <taxon>malvids</taxon>
        <taxon>Malvales</taxon>
        <taxon>Malvaceae</taxon>
        <taxon>Malvoideae</taxon>
        <taxon>Hibiscus</taxon>
    </lineage>
</organism>
<name>A0ABR2QJU6_9ROSI</name>
<comment type="caution">
    <text evidence="2">The sequence shown here is derived from an EMBL/GenBank/DDBJ whole genome shotgun (WGS) entry which is preliminary data.</text>
</comment>
<sequence>MEQGKATKSSPSSSSSITSELFSSKVPPSSPSKILDSVFPPQSEVPEGQTLVSKMQDSPNEPLKAKPANSANPSEGHEGESRSAANKEESSFFMEPCFPPPCHLSSSIFYGGQDNYPLPQTKKNTVYYDDDESGYATRGNWWKGSFYY</sequence>
<keyword evidence="3" id="KW-1185">Reference proteome</keyword>
<reference evidence="2 3" key="1">
    <citation type="journal article" date="2024" name="G3 (Bethesda)">
        <title>Genome assembly of Hibiscus sabdariffa L. provides insights into metabolisms of medicinal natural products.</title>
        <authorList>
            <person name="Kim T."/>
        </authorList>
    </citation>
    <scope>NUCLEOTIDE SEQUENCE [LARGE SCALE GENOMIC DNA]</scope>
    <source>
        <strain evidence="2">TK-2024</strain>
        <tissue evidence="2">Old leaves</tissue>
    </source>
</reference>
<dbReference type="Proteomes" id="UP001396334">
    <property type="component" value="Unassembled WGS sequence"/>
</dbReference>
<dbReference type="PANTHER" id="PTHR33738:SF1">
    <property type="entry name" value="PLANT_T7H20-70 PROTEIN"/>
    <property type="match status" value="1"/>
</dbReference>
<dbReference type="EMBL" id="JBBPBN010000036">
    <property type="protein sequence ID" value="KAK9000942.1"/>
    <property type="molecule type" value="Genomic_DNA"/>
</dbReference>
<feature type="compositionally biased region" description="Basic and acidic residues" evidence="1">
    <location>
        <begin position="75"/>
        <end position="90"/>
    </location>
</feature>
<accession>A0ABR2QJU6</accession>
<evidence type="ECO:0000313" key="3">
    <source>
        <dbReference type="Proteomes" id="UP001396334"/>
    </source>
</evidence>
<feature type="compositionally biased region" description="Polar residues" evidence="1">
    <location>
        <begin position="50"/>
        <end position="59"/>
    </location>
</feature>
<protein>
    <submittedName>
        <fullName evidence="2">Uncharacterized protein</fullName>
    </submittedName>
</protein>
<evidence type="ECO:0000313" key="2">
    <source>
        <dbReference type="EMBL" id="KAK9000942.1"/>
    </source>
</evidence>
<feature type="compositionally biased region" description="Low complexity" evidence="1">
    <location>
        <begin position="9"/>
        <end position="33"/>
    </location>
</feature>
<dbReference type="PANTHER" id="PTHR33738">
    <property type="entry name" value="EMB|CAB82975.1"/>
    <property type="match status" value="1"/>
</dbReference>